<keyword evidence="3" id="KW-0732">Signal</keyword>
<evidence type="ECO:0000256" key="4">
    <source>
        <dbReference type="ARBA" id="ARBA00022989"/>
    </source>
</evidence>
<name>A0A8J1U7S7_OWEFU</name>
<proteinExistence type="predicted"/>
<dbReference type="OrthoDB" id="5359219at2759"/>
<protein>
    <submittedName>
        <fullName evidence="9">Uncharacterized protein</fullName>
    </submittedName>
</protein>
<keyword evidence="7" id="KW-0675">Receptor</keyword>
<dbReference type="PROSITE" id="PS01241">
    <property type="entry name" value="LINK_1"/>
    <property type="match status" value="1"/>
</dbReference>
<sequence>MRQSLHLMLFLCSFVFVRGKPKTCTTKHLDGLEAVLKDYIDNKLNDKFAALKHYFDLKIDSLKSHFDEKVDSMKIDSDVQHDLLKKQLSETRNALSECACEKQRQRGLVYHMEGSRGRYSLTCDEAKALCESRGHKLATKAQLLAAYELGLQMCRTGWLEGCEASYPIQMPRSACGRRGINDFISSSGKADVFCAVD</sequence>
<dbReference type="GO" id="GO:0005886">
    <property type="term" value="C:plasma membrane"/>
    <property type="evidence" value="ECO:0007669"/>
    <property type="project" value="TreeGrafter"/>
</dbReference>
<dbReference type="Proteomes" id="UP000749559">
    <property type="component" value="Unassembled WGS sequence"/>
</dbReference>
<reference evidence="9" key="1">
    <citation type="submission" date="2022-03" db="EMBL/GenBank/DDBJ databases">
        <authorList>
            <person name="Martin C."/>
        </authorList>
    </citation>
    <scope>NUCLEOTIDE SEQUENCE</scope>
</reference>
<dbReference type="PANTHER" id="PTHR10225:SF5">
    <property type="entry name" value="C-TYPE LECTIN DOMAIN-CONTAINING PROTEIN"/>
    <property type="match status" value="1"/>
</dbReference>
<keyword evidence="8" id="KW-0325">Glycoprotein</keyword>
<keyword evidence="4" id="KW-1133">Transmembrane helix</keyword>
<evidence type="ECO:0000256" key="7">
    <source>
        <dbReference type="ARBA" id="ARBA00023170"/>
    </source>
</evidence>
<dbReference type="Pfam" id="PF00193">
    <property type="entry name" value="Xlink"/>
    <property type="match status" value="1"/>
</dbReference>
<dbReference type="Gene3D" id="3.10.100.10">
    <property type="entry name" value="Mannose-Binding Protein A, subunit A"/>
    <property type="match status" value="1"/>
</dbReference>
<dbReference type="SMART" id="SM00445">
    <property type="entry name" value="LINK"/>
    <property type="match status" value="1"/>
</dbReference>
<organism evidence="9 10">
    <name type="scientific">Owenia fusiformis</name>
    <name type="common">Polychaete worm</name>
    <dbReference type="NCBI Taxonomy" id="6347"/>
    <lineage>
        <taxon>Eukaryota</taxon>
        <taxon>Metazoa</taxon>
        <taxon>Spiralia</taxon>
        <taxon>Lophotrochozoa</taxon>
        <taxon>Annelida</taxon>
        <taxon>Polychaeta</taxon>
        <taxon>Sedentaria</taxon>
        <taxon>Canalipalpata</taxon>
        <taxon>Sabellida</taxon>
        <taxon>Oweniida</taxon>
        <taxon>Oweniidae</taxon>
        <taxon>Owenia</taxon>
    </lineage>
</organism>
<dbReference type="PRINTS" id="PR01265">
    <property type="entry name" value="LINKMODULE"/>
</dbReference>
<comment type="subcellular location">
    <subcellularLocation>
        <location evidence="1">Membrane</location>
        <topology evidence="1">Single-pass membrane protein</topology>
    </subcellularLocation>
</comment>
<dbReference type="InterPro" id="IPR016186">
    <property type="entry name" value="C-type_lectin-like/link_sf"/>
</dbReference>
<dbReference type="InterPro" id="IPR016187">
    <property type="entry name" value="CTDL_fold"/>
</dbReference>
<evidence type="ECO:0000256" key="3">
    <source>
        <dbReference type="ARBA" id="ARBA00022729"/>
    </source>
</evidence>
<evidence type="ECO:0000256" key="1">
    <source>
        <dbReference type="ARBA" id="ARBA00004167"/>
    </source>
</evidence>
<evidence type="ECO:0000256" key="2">
    <source>
        <dbReference type="ARBA" id="ARBA00022692"/>
    </source>
</evidence>
<evidence type="ECO:0000256" key="8">
    <source>
        <dbReference type="ARBA" id="ARBA00023180"/>
    </source>
</evidence>
<keyword evidence="5" id="KW-0472">Membrane</keyword>
<dbReference type="InterPro" id="IPR043210">
    <property type="entry name" value="CD44_antigen-like"/>
</dbReference>
<dbReference type="EMBL" id="CAIIXF020000001">
    <property type="protein sequence ID" value="CAH1774195.1"/>
    <property type="molecule type" value="Genomic_DNA"/>
</dbReference>
<evidence type="ECO:0000313" key="9">
    <source>
        <dbReference type="EMBL" id="CAH1774195.1"/>
    </source>
</evidence>
<dbReference type="AlphaFoldDB" id="A0A8J1U7S7"/>
<dbReference type="SUPFAM" id="SSF56436">
    <property type="entry name" value="C-type lectin-like"/>
    <property type="match status" value="1"/>
</dbReference>
<keyword evidence="6" id="KW-1015">Disulfide bond</keyword>
<evidence type="ECO:0000256" key="5">
    <source>
        <dbReference type="ARBA" id="ARBA00023136"/>
    </source>
</evidence>
<evidence type="ECO:0000313" key="10">
    <source>
        <dbReference type="Proteomes" id="UP000749559"/>
    </source>
</evidence>
<dbReference type="InterPro" id="IPR000538">
    <property type="entry name" value="Link_dom"/>
</dbReference>
<keyword evidence="2" id="KW-0812">Transmembrane</keyword>
<comment type="caution">
    <text evidence="9">The sequence shown here is derived from an EMBL/GenBank/DDBJ whole genome shotgun (WGS) entry which is preliminary data.</text>
</comment>
<keyword evidence="10" id="KW-1185">Reference proteome</keyword>
<gene>
    <name evidence="9" type="ORF">OFUS_LOCUS1703</name>
</gene>
<dbReference type="PANTHER" id="PTHR10225">
    <property type="entry name" value="HYALURONAN RECEPTOR"/>
    <property type="match status" value="1"/>
</dbReference>
<dbReference type="GO" id="GO:0004888">
    <property type="term" value="F:transmembrane signaling receptor activity"/>
    <property type="evidence" value="ECO:0007669"/>
    <property type="project" value="TreeGrafter"/>
</dbReference>
<dbReference type="GO" id="GO:0007155">
    <property type="term" value="P:cell adhesion"/>
    <property type="evidence" value="ECO:0007669"/>
    <property type="project" value="InterPro"/>
</dbReference>
<evidence type="ECO:0000256" key="6">
    <source>
        <dbReference type="ARBA" id="ARBA00023157"/>
    </source>
</evidence>
<dbReference type="GO" id="GO:0005540">
    <property type="term" value="F:hyaluronic acid binding"/>
    <property type="evidence" value="ECO:0007669"/>
    <property type="project" value="InterPro"/>
</dbReference>
<dbReference type="PROSITE" id="PS50963">
    <property type="entry name" value="LINK_2"/>
    <property type="match status" value="1"/>
</dbReference>
<accession>A0A8J1U7S7</accession>